<sequence length="107" mass="11397">MLFSLLDAMDGIGADADVTFVLTTNRPEALEVALRDRPGRADLEPVIAETEGVTASFVKELLRRAVLHEVRAGAEGDPLPVGDKALAAALRDLQDSRNSLTRSLLGS</sequence>
<dbReference type="AlphaFoldDB" id="A0A853B2L2"/>
<dbReference type="RefSeq" id="WP_246338547.1">
    <property type="nucleotide sequence ID" value="NZ_JACCFK010000001.1"/>
</dbReference>
<dbReference type="EMBL" id="JACCFK010000001">
    <property type="protein sequence ID" value="NYI89057.1"/>
    <property type="molecule type" value="Genomic_DNA"/>
</dbReference>
<evidence type="ECO:0000313" key="1">
    <source>
        <dbReference type="EMBL" id="NYI89057.1"/>
    </source>
</evidence>
<comment type="caution">
    <text evidence="1">The sequence shown here is derived from an EMBL/GenBank/DDBJ whole genome shotgun (WGS) entry which is preliminary data.</text>
</comment>
<organism evidence="1 2">
    <name type="scientific">Amycolatopsis endophytica</name>
    <dbReference type="NCBI Taxonomy" id="860233"/>
    <lineage>
        <taxon>Bacteria</taxon>
        <taxon>Bacillati</taxon>
        <taxon>Actinomycetota</taxon>
        <taxon>Actinomycetes</taxon>
        <taxon>Pseudonocardiales</taxon>
        <taxon>Pseudonocardiaceae</taxon>
        <taxon>Amycolatopsis</taxon>
    </lineage>
</organism>
<accession>A0A853B2L2</accession>
<dbReference type="Proteomes" id="UP000549616">
    <property type="component" value="Unassembled WGS sequence"/>
</dbReference>
<evidence type="ECO:0000313" key="2">
    <source>
        <dbReference type="Proteomes" id="UP000549616"/>
    </source>
</evidence>
<dbReference type="Gene3D" id="3.40.50.300">
    <property type="entry name" value="P-loop containing nucleotide triphosphate hydrolases"/>
    <property type="match status" value="1"/>
</dbReference>
<dbReference type="InterPro" id="IPR027417">
    <property type="entry name" value="P-loop_NTPase"/>
</dbReference>
<protein>
    <recommendedName>
        <fullName evidence="3">ATPase AAA-type core domain-containing protein</fullName>
    </recommendedName>
</protein>
<name>A0A853B2L2_9PSEU</name>
<dbReference type="SUPFAM" id="SSF52540">
    <property type="entry name" value="P-loop containing nucleoside triphosphate hydrolases"/>
    <property type="match status" value="1"/>
</dbReference>
<proteinExistence type="predicted"/>
<reference evidence="1 2" key="1">
    <citation type="submission" date="2020-07" db="EMBL/GenBank/DDBJ databases">
        <title>Sequencing the genomes of 1000 actinobacteria strains.</title>
        <authorList>
            <person name="Klenk H.-P."/>
        </authorList>
    </citation>
    <scope>NUCLEOTIDE SEQUENCE [LARGE SCALE GENOMIC DNA]</scope>
    <source>
        <strain evidence="1 2">DSM 104006</strain>
    </source>
</reference>
<gene>
    <name evidence="1" type="ORF">HNR02_002380</name>
</gene>
<evidence type="ECO:0008006" key="3">
    <source>
        <dbReference type="Google" id="ProtNLM"/>
    </source>
</evidence>
<keyword evidence="2" id="KW-1185">Reference proteome</keyword>